<evidence type="ECO:0000313" key="2">
    <source>
        <dbReference type="WBParaSite" id="Minc3s05786g38829"/>
    </source>
</evidence>
<organism evidence="1 2">
    <name type="scientific">Meloidogyne incognita</name>
    <name type="common">Southern root-knot nematode worm</name>
    <name type="synonym">Oxyuris incognita</name>
    <dbReference type="NCBI Taxonomy" id="6306"/>
    <lineage>
        <taxon>Eukaryota</taxon>
        <taxon>Metazoa</taxon>
        <taxon>Ecdysozoa</taxon>
        <taxon>Nematoda</taxon>
        <taxon>Chromadorea</taxon>
        <taxon>Rhabditida</taxon>
        <taxon>Tylenchina</taxon>
        <taxon>Tylenchomorpha</taxon>
        <taxon>Tylenchoidea</taxon>
        <taxon>Meloidogynidae</taxon>
        <taxon>Meloidogyninae</taxon>
        <taxon>Meloidogyne</taxon>
        <taxon>Meloidogyne incognita group</taxon>
    </lineage>
</organism>
<dbReference type="AlphaFoldDB" id="A0A914NEF2"/>
<name>A0A914NEF2_MELIC</name>
<protein>
    <submittedName>
        <fullName evidence="2">Uncharacterized protein</fullName>
    </submittedName>
</protein>
<evidence type="ECO:0000313" key="1">
    <source>
        <dbReference type="Proteomes" id="UP000887563"/>
    </source>
</evidence>
<proteinExistence type="predicted"/>
<keyword evidence="1" id="KW-1185">Reference proteome</keyword>
<dbReference type="Proteomes" id="UP000887563">
    <property type="component" value="Unplaced"/>
</dbReference>
<dbReference type="WBParaSite" id="Minc3s05786g38829">
    <property type="protein sequence ID" value="Minc3s05786g38829"/>
    <property type="gene ID" value="Minc3s05786g38829"/>
</dbReference>
<reference evidence="2" key="1">
    <citation type="submission" date="2022-11" db="UniProtKB">
        <authorList>
            <consortium name="WormBaseParasite"/>
        </authorList>
    </citation>
    <scope>IDENTIFICATION</scope>
</reference>
<accession>A0A914NEF2</accession>
<sequence length="87" mass="10233">MVKPDYLGISGRTLYFSIPSQRSALLEMTVQMEAAALLEKIRHSFPSFFPIYYKMVRFFLFFRPNCPSIFCLQKIKRKFPLDGSKEN</sequence>